<dbReference type="GO" id="GO:0016853">
    <property type="term" value="F:isomerase activity"/>
    <property type="evidence" value="ECO:0007669"/>
    <property type="project" value="UniProtKB-KW"/>
</dbReference>
<reference evidence="2" key="1">
    <citation type="submission" date="2022-09" db="EMBL/GenBank/DDBJ databases">
        <title>Enrichment on poylsaccharides allowed isolation of novel metabolic and taxonomic groups of Haloarchaea.</title>
        <authorList>
            <person name="Sorokin D.Y."/>
            <person name="Elcheninov A.G."/>
            <person name="Khizhniak T.V."/>
            <person name="Kolganova T.V."/>
            <person name="Kublanov I.V."/>
        </authorList>
    </citation>
    <scope>NUCLEOTIDE SEQUENCE</scope>
    <source>
        <strain evidence="2">AArc-xg1-1</strain>
    </source>
</reference>
<evidence type="ECO:0000313" key="2">
    <source>
        <dbReference type="EMBL" id="MCU4743053.1"/>
    </source>
</evidence>
<accession>A0AAP2Z218</accession>
<organism evidence="2 3">
    <name type="scientific">Natronoglomus mannanivorans</name>
    <dbReference type="NCBI Taxonomy" id="2979990"/>
    <lineage>
        <taxon>Archaea</taxon>
        <taxon>Methanobacteriati</taxon>
        <taxon>Methanobacteriota</taxon>
        <taxon>Stenosarchaea group</taxon>
        <taxon>Halobacteria</taxon>
        <taxon>Halobacteriales</taxon>
        <taxon>Natrialbaceae</taxon>
        <taxon>Natronoglomus</taxon>
    </lineage>
</organism>
<dbReference type="EMBL" id="JAOPKA010000012">
    <property type="protein sequence ID" value="MCU4743053.1"/>
    <property type="molecule type" value="Genomic_DNA"/>
</dbReference>
<dbReference type="SUPFAM" id="SSF51658">
    <property type="entry name" value="Xylose isomerase-like"/>
    <property type="match status" value="1"/>
</dbReference>
<dbReference type="Gene3D" id="3.20.20.150">
    <property type="entry name" value="Divalent-metal-dependent TIM barrel enzymes"/>
    <property type="match status" value="1"/>
</dbReference>
<dbReference type="Proteomes" id="UP001321018">
    <property type="component" value="Unassembled WGS sequence"/>
</dbReference>
<comment type="caution">
    <text evidence="2">The sequence shown here is derived from an EMBL/GenBank/DDBJ whole genome shotgun (WGS) entry which is preliminary data.</text>
</comment>
<feature type="domain" description="Xylose isomerase-like TIM barrel" evidence="1">
    <location>
        <begin position="25"/>
        <end position="237"/>
    </location>
</feature>
<protein>
    <submittedName>
        <fullName evidence="2">Sugar phosphate isomerase/epimerase</fullName>
    </submittedName>
</protein>
<sequence>MSKIALQLYSIDAVDDDTATKVETVGETGFDGVEFAGIDGDVDDVGAALEDNNVKAPSAHVGLDALEDDLAGTVDTYRSLGVTDLVVPYLPPEAFESREAVEETADRLSAVADELEDDLTLHYHNHDHEFVDVDGQPAMEHLIELTADLEIEPDLGWVGVAGDDPVDFLERHADRISLVHVKDYEEGGQPVEGGTGDLDIEAVADVAADNGMEWLIYEHEERQDSYETARNGVDYLEPYR</sequence>
<dbReference type="RefSeq" id="WP_338004871.1">
    <property type="nucleotide sequence ID" value="NZ_JAOPKA010000012.1"/>
</dbReference>
<dbReference type="PANTHER" id="PTHR12110">
    <property type="entry name" value="HYDROXYPYRUVATE ISOMERASE"/>
    <property type="match status" value="1"/>
</dbReference>
<dbReference type="PANTHER" id="PTHR12110:SF41">
    <property type="entry name" value="INOSOSE DEHYDRATASE"/>
    <property type="match status" value="1"/>
</dbReference>
<evidence type="ECO:0000259" key="1">
    <source>
        <dbReference type="Pfam" id="PF01261"/>
    </source>
</evidence>
<name>A0AAP2Z218_9EURY</name>
<dbReference type="InterPro" id="IPR013022">
    <property type="entry name" value="Xyl_isomerase-like_TIM-brl"/>
</dbReference>
<evidence type="ECO:0000313" key="3">
    <source>
        <dbReference type="Proteomes" id="UP001321018"/>
    </source>
</evidence>
<keyword evidence="2" id="KW-0413">Isomerase</keyword>
<dbReference type="Pfam" id="PF01261">
    <property type="entry name" value="AP_endonuc_2"/>
    <property type="match status" value="1"/>
</dbReference>
<dbReference type="AlphaFoldDB" id="A0AAP2Z218"/>
<gene>
    <name evidence="2" type="ORF">OB960_16830</name>
</gene>
<proteinExistence type="predicted"/>
<dbReference type="InterPro" id="IPR050312">
    <property type="entry name" value="IolE/XylAMocC-like"/>
</dbReference>
<dbReference type="InterPro" id="IPR036237">
    <property type="entry name" value="Xyl_isomerase-like_sf"/>
</dbReference>